<gene>
    <name evidence="5" type="ORF">ZIOFF_065027</name>
</gene>
<keyword evidence="2" id="KW-0539">Nucleus</keyword>
<protein>
    <recommendedName>
        <fullName evidence="4">FHA domain-containing protein</fullName>
    </recommendedName>
</protein>
<feature type="region of interest" description="Disordered" evidence="3">
    <location>
        <begin position="537"/>
        <end position="568"/>
    </location>
</feature>
<organism evidence="5 6">
    <name type="scientific">Zingiber officinale</name>
    <name type="common">Ginger</name>
    <name type="synonym">Amomum zingiber</name>
    <dbReference type="NCBI Taxonomy" id="94328"/>
    <lineage>
        <taxon>Eukaryota</taxon>
        <taxon>Viridiplantae</taxon>
        <taxon>Streptophyta</taxon>
        <taxon>Embryophyta</taxon>
        <taxon>Tracheophyta</taxon>
        <taxon>Spermatophyta</taxon>
        <taxon>Magnoliopsida</taxon>
        <taxon>Liliopsida</taxon>
        <taxon>Zingiberales</taxon>
        <taxon>Zingiberaceae</taxon>
        <taxon>Zingiber</taxon>
    </lineage>
</organism>
<proteinExistence type="predicted"/>
<evidence type="ECO:0000313" key="5">
    <source>
        <dbReference type="EMBL" id="KAG6475798.1"/>
    </source>
</evidence>
<dbReference type="SMART" id="SM00240">
    <property type="entry name" value="FHA"/>
    <property type="match status" value="1"/>
</dbReference>
<dbReference type="InterPro" id="IPR000253">
    <property type="entry name" value="FHA_dom"/>
</dbReference>
<dbReference type="Gene3D" id="2.60.200.20">
    <property type="match status" value="1"/>
</dbReference>
<name>A0A8J5EZZ9_ZINOF</name>
<dbReference type="PANTHER" id="PTHR33325:SF11">
    <property type="entry name" value="COLD SHOCK DOMAIN-CONTAINING PROTEIN 4-LIKE"/>
    <property type="match status" value="1"/>
</dbReference>
<evidence type="ECO:0000313" key="6">
    <source>
        <dbReference type="Proteomes" id="UP000734854"/>
    </source>
</evidence>
<dbReference type="SUPFAM" id="SSF49879">
    <property type="entry name" value="SMAD/FHA domain"/>
    <property type="match status" value="1"/>
</dbReference>
<sequence length="660" mass="74042">MVLDITGKNHLSWILDAEIHLVANGLGDVIIKETKITDQGKAKEMILLRRHLYDALKIEYLIVKDPLVLWNNLKEMHDHLKTIILPKAQFDWLHLRLQDFKSISEYNSALFRIISQLKLCGETITDGDMLEKTFSTFHASNVLLQQQYRAKGFENYLALISCLLLPSGLVEHSCCSEELPSLPPSTSEGSPLRREDAPLKRCKRRKLVHAEIPIELVTSTKAPTSEVISLLDEAIDPAFIISPRAKTPSGFTRPRWPHQFSTTFNVPSAQTTNSPSTAPTSQILLRGRFTEVWENTGNQLSELTPKELVDEYSFIRTKYKKRRIEIENSVVAPVPSSEWLVRLETQLQKVQQLSQAELERTTSLKTVLETSEAKLHLEVALRANLKVELSEKIVEIDHLSWQLKAETGRFSSQLKEQKAAHEAELGAQVSEGEDFEYYMQTYSILLGRSSKTSEVDVDLASMGSGLSISRCHARIFYDFPRRCFSLEVLGRNGCIVEGVHHQPGSPPIKLDSQDLIQMGEKMFYFLLPSQSIVDEAFPGDADDAHNDKGGGEEEGEETEEEEDEEGAAFAETGKFWKRKRIDFVDEHVGAVGHGRAAALGHSGQRQRAFGCLTEAYRGVIPFINTLFGGAKQDATLFVGGTEVCCVLDDRLDGMLEDEVT</sequence>
<comment type="caution">
    <text evidence="5">The sequence shown here is derived from an EMBL/GenBank/DDBJ whole genome shotgun (WGS) entry which is preliminary data.</text>
</comment>
<evidence type="ECO:0000259" key="4">
    <source>
        <dbReference type="PROSITE" id="PS50006"/>
    </source>
</evidence>
<evidence type="ECO:0000256" key="2">
    <source>
        <dbReference type="ARBA" id="ARBA00023242"/>
    </source>
</evidence>
<dbReference type="FunFam" id="2.60.200.20:FF:000014">
    <property type="entry name" value="FHA domain-containing protein FHA2"/>
    <property type="match status" value="1"/>
</dbReference>
<dbReference type="InterPro" id="IPR008984">
    <property type="entry name" value="SMAD_FHA_dom_sf"/>
</dbReference>
<comment type="subcellular location">
    <subcellularLocation>
        <location evidence="1">Nucleus</location>
    </subcellularLocation>
</comment>
<feature type="domain" description="FHA" evidence="4">
    <location>
        <begin position="444"/>
        <end position="501"/>
    </location>
</feature>
<evidence type="ECO:0000256" key="1">
    <source>
        <dbReference type="ARBA" id="ARBA00004123"/>
    </source>
</evidence>
<dbReference type="EMBL" id="JACMSC010000018">
    <property type="protein sequence ID" value="KAG6475798.1"/>
    <property type="molecule type" value="Genomic_DNA"/>
</dbReference>
<reference evidence="5 6" key="1">
    <citation type="submission" date="2020-08" db="EMBL/GenBank/DDBJ databases">
        <title>Plant Genome Project.</title>
        <authorList>
            <person name="Zhang R.-G."/>
        </authorList>
    </citation>
    <scope>NUCLEOTIDE SEQUENCE [LARGE SCALE GENOMIC DNA]</scope>
    <source>
        <tissue evidence="5">Rhizome</tissue>
    </source>
</reference>
<feature type="compositionally biased region" description="Acidic residues" evidence="3">
    <location>
        <begin position="552"/>
        <end position="566"/>
    </location>
</feature>
<accession>A0A8J5EZZ9</accession>
<evidence type="ECO:0000256" key="3">
    <source>
        <dbReference type="SAM" id="MobiDB-lite"/>
    </source>
</evidence>
<dbReference type="AlphaFoldDB" id="A0A8J5EZZ9"/>
<dbReference type="PROSITE" id="PS50006">
    <property type="entry name" value="FHA_DOMAIN"/>
    <property type="match status" value="1"/>
</dbReference>
<dbReference type="PANTHER" id="PTHR33325">
    <property type="entry name" value="ZINC FINGER, CCHC-TYPE-RELATED"/>
    <property type="match status" value="1"/>
</dbReference>
<feature type="compositionally biased region" description="Basic and acidic residues" evidence="3">
    <location>
        <begin position="542"/>
        <end position="551"/>
    </location>
</feature>
<dbReference type="Proteomes" id="UP000734854">
    <property type="component" value="Unassembled WGS sequence"/>
</dbReference>
<dbReference type="Pfam" id="PF00498">
    <property type="entry name" value="FHA"/>
    <property type="match status" value="1"/>
</dbReference>
<keyword evidence="6" id="KW-1185">Reference proteome</keyword>
<dbReference type="CDD" id="cd22701">
    <property type="entry name" value="FHA_FKH1-like"/>
    <property type="match status" value="1"/>
</dbReference>
<dbReference type="GO" id="GO:0005634">
    <property type="term" value="C:nucleus"/>
    <property type="evidence" value="ECO:0007669"/>
    <property type="project" value="UniProtKB-SubCell"/>
</dbReference>